<evidence type="ECO:0000256" key="4">
    <source>
        <dbReference type="ARBA" id="ARBA00022807"/>
    </source>
</evidence>
<gene>
    <name evidence="6" type="ORF">ACERLL_09945</name>
</gene>
<evidence type="ECO:0000256" key="2">
    <source>
        <dbReference type="ARBA" id="ARBA00022670"/>
    </source>
</evidence>
<dbReference type="PANTHER" id="PTHR47053:SF1">
    <property type="entry name" value="MUREIN DD-ENDOPEPTIDASE MEPH-RELATED"/>
    <property type="match status" value="1"/>
</dbReference>
<dbReference type="EMBL" id="JBGUAW010000006">
    <property type="protein sequence ID" value="MFA9461145.1"/>
    <property type="molecule type" value="Genomic_DNA"/>
</dbReference>
<evidence type="ECO:0000313" key="7">
    <source>
        <dbReference type="Proteomes" id="UP001575181"/>
    </source>
</evidence>
<evidence type="ECO:0000256" key="3">
    <source>
        <dbReference type="ARBA" id="ARBA00022801"/>
    </source>
</evidence>
<dbReference type="Gene3D" id="3.90.1720.10">
    <property type="entry name" value="endopeptidase domain like (from Nostoc punctiforme)"/>
    <property type="match status" value="1"/>
</dbReference>
<feature type="domain" description="NlpC/P60" evidence="5">
    <location>
        <begin position="49"/>
        <end position="170"/>
    </location>
</feature>
<keyword evidence="2" id="KW-0645">Protease</keyword>
<reference evidence="6 7" key="1">
    <citation type="submission" date="2024-08" db="EMBL/GenBank/DDBJ databases">
        <title>Whole-genome sequencing of halo(alkali)philic microorganisms from hypersaline lakes.</title>
        <authorList>
            <person name="Sorokin D.Y."/>
            <person name="Merkel A.Y."/>
            <person name="Messina E."/>
            <person name="Yakimov M."/>
        </authorList>
    </citation>
    <scope>NUCLEOTIDE SEQUENCE [LARGE SCALE GENOMIC DNA]</scope>
    <source>
        <strain evidence="6 7">Cl-TMA</strain>
    </source>
</reference>
<dbReference type="SUPFAM" id="SSF54001">
    <property type="entry name" value="Cysteine proteinases"/>
    <property type="match status" value="1"/>
</dbReference>
<sequence length="170" mass="18337">MIACSLHWSVPRWIGRGVLLLAALELAGCAPHPARPGPEGVSGPAPSLELARARVVEAARTGMGAPYKWGGDGGPGFDCSGLIQYAYAKVGISVPRTVDRLREAASLVRTDRVRPGDLLFFRIGGDVSHVGMYVGRDRFIHAPSRGRRVTFASLENPYWERHLAAAGNFF</sequence>
<dbReference type="InterPro" id="IPR051202">
    <property type="entry name" value="Peptidase_C40"/>
</dbReference>
<evidence type="ECO:0000259" key="5">
    <source>
        <dbReference type="PROSITE" id="PS51935"/>
    </source>
</evidence>
<dbReference type="PANTHER" id="PTHR47053">
    <property type="entry name" value="MUREIN DD-ENDOPEPTIDASE MEPH-RELATED"/>
    <property type="match status" value="1"/>
</dbReference>
<comment type="caution">
    <text evidence="6">The sequence shown here is derived from an EMBL/GenBank/DDBJ whole genome shotgun (WGS) entry which is preliminary data.</text>
</comment>
<keyword evidence="4" id="KW-0788">Thiol protease</keyword>
<keyword evidence="3" id="KW-0378">Hydrolase</keyword>
<dbReference type="InterPro" id="IPR038765">
    <property type="entry name" value="Papain-like_cys_pep_sf"/>
</dbReference>
<dbReference type="Pfam" id="PF00877">
    <property type="entry name" value="NLPC_P60"/>
    <property type="match status" value="1"/>
</dbReference>
<dbReference type="RefSeq" id="WP_373655931.1">
    <property type="nucleotide sequence ID" value="NZ_JBGUAW010000006.1"/>
</dbReference>
<protein>
    <submittedName>
        <fullName evidence="6">C40 family peptidase</fullName>
    </submittedName>
</protein>
<dbReference type="PROSITE" id="PS51935">
    <property type="entry name" value="NLPC_P60"/>
    <property type="match status" value="1"/>
</dbReference>
<accession>A0ABV4TX64</accession>
<dbReference type="Proteomes" id="UP001575181">
    <property type="component" value="Unassembled WGS sequence"/>
</dbReference>
<keyword evidence="7" id="KW-1185">Reference proteome</keyword>
<proteinExistence type="inferred from homology"/>
<dbReference type="InterPro" id="IPR000064">
    <property type="entry name" value="NLP_P60_dom"/>
</dbReference>
<organism evidence="6 7">
    <name type="scientific">Thiohalorhabdus methylotrophus</name>
    <dbReference type="NCBI Taxonomy" id="3242694"/>
    <lineage>
        <taxon>Bacteria</taxon>
        <taxon>Pseudomonadati</taxon>
        <taxon>Pseudomonadota</taxon>
        <taxon>Gammaproteobacteria</taxon>
        <taxon>Thiohalorhabdales</taxon>
        <taxon>Thiohalorhabdaceae</taxon>
        <taxon>Thiohalorhabdus</taxon>
    </lineage>
</organism>
<evidence type="ECO:0000313" key="6">
    <source>
        <dbReference type="EMBL" id="MFA9461145.1"/>
    </source>
</evidence>
<comment type="similarity">
    <text evidence="1">Belongs to the peptidase C40 family.</text>
</comment>
<name>A0ABV4TX64_9GAMM</name>
<evidence type="ECO:0000256" key="1">
    <source>
        <dbReference type="ARBA" id="ARBA00007074"/>
    </source>
</evidence>